<comment type="caution">
    <text evidence="2">The sequence shown here is derived from an EMBL/GenBank/DDBJ whole genome shotgun (WGS) entry which is preliminary data.</text>
</comment>
<reference evidence="2" key="1">
    <citation type="submission" date="2020-10" db="EMBL/GenBank/DDBJ databases">
        <authorList>
            <person name="Kikuchi T."/>
        </authorList>
    </citation>
    <scope>NUCLEOTIDE SEQUENCE</scope>
    <source>
        <strain evidence="2">NKZ352</strain>
    </source>
</reference>
<dbReference type="Gene3D" id="3.40.720.10">
    <property type="entry name" value="Alkaline Phosphatase, subunit A"/>
    <property type="match status" value="1"/>
</dbReference>
<feature type="transmembrane region" description="Helical" evidence="1">
    <location>
        <begin position="736"/>
        <end position="753"/>
    </location>
</feature>
<feature type="transmembrane region" description="Helical" evidence="1">
    <location>
        <begin position="650"/>
        <end position="674"/>
    </location>
</feature>
<dbReference type="InterPro" id="IPR004245">
    <property type="entry name" value="DUF229"/>
</dbReference>
<dbReference type="GO" id="GO:0005615">
    <property type="term" value="C:extracellular space"/>
    <property type="evidence" value="ECO:0007669"/>
    <property type="project" value="TreeGrafter"/>
</dbReference>
<dbReference type="OrthoDB" id="413313at2759"/>
<feature type="transmembrane region" description="Helical" evidence="1">
    <location>
        <begin position="616"/>
        <end position="638"/>
    </location>
</feature>
<dbReference type="Pfam" id="PF10327">
    <property type="entry name" value="7TM_GPCR_Sri"/>
    <property type="match status" value="1"/>
</dbReference>
<feature type="transmembrane region" description="Helical" evidence="1">
    <location>
        <begin position="795"/>
        <end position="814"/>
    </location>
</feature>
<keyword evidence="1" id="KW-0812">Transmembrane</keyword>
<gene>
    <name evidence="2" type="ORF">CAUJ_LOCUS15222</name>
</gene>
<dbReference type="PANTHER" id="PTHR10974:SF72">
    <property type="entry name" value="SULFATASE DOMAIN-CONTAINING PROTEIN"/>
    <property type="match status" value="1"/>
</dbReference>
<dbReference type="InterPro" id="IPR017850">
    <property type="entry name" value="Alkaline_phosphatase_core_sf"/>
</dbReference>
<dbReference type="AlphaFoldDB" id="A0A8S1HRK5"/>
<dbReference type="PANTHER" id="PTHR10974">
    <property type="entry name" value="FI08016P-RELATED"/>
    <property type="match status" value="1"/>
</dbReference>
<evidence type="ECO:0000256" key="1">
    <source>
        <dbReference type="SAM" id="Phobius"/>
    </source>
</evidence>
<keyword evidence="1" id="KW-1133">Transmembrane helix</keyword>
<protein>
    <submittedName>
        <fullName evidence="2">Uncharacterized protein</fullName>
    </submittedName>
</protein>
<dbReference type="SUPFAM" id="SSF53649">
    <property type="entry name" value="Alkaline phosphatase-like"/>
    <property type="match status" value="1"/>
</dbReference>
<name>A0A8S1HRK5_9PELO</name>
<evidence type="ECO:0000313" key="2">
    <source>
        <dbReference type="EMBL" id="CAD6199319.1"/>
    </source>
</evidence>
<dbReference type="EMBL" id="CAJGYM010000166">
    <property type="protein sequence ID" value="CAD6199319.1"/>
    <property type="molecule type" value="Genomic_DNA"/>
</dbReference>
<dbReference type="InterPro" id="IPR019429">
    <property type="entry name" value="7TM_GPCR_serpentine_rcpt_Sri"/>
</dbReference>
<accession>A0A8S1HRK5</accession>
<evidence type="ECO:0000313" key="3">
    <source>
        <dbReference type="Proteomes" id="UP000835052"/>
    </source>
</evidence>
<feature type="transmembrane region" description="Helical" evidence="1">
    <location>
        <begin position="821"/>
        <end position="843"/>
    </location>
</feature>
<feature type="transmembrane region" description="Helical" evidence="1">
    <location>
        <begin position="694"/>
        <end position="716"/>
    </location>
</feature>
<proteinExistence type="predicted"/>
<keyword evidence="3" id="KW-1185">Reference proteome</keyword>
<dbReference type="Proteomes" id="UP000835052">
    <property type="component" value="Unassembled WGS sequence"/>
</dbReference>
<keyword evidence="1" id="KW-0472">Membrane</keyword>
<dbReference type="Pfam" id="PF02995">
    <property type="entry name" value="DUF229"/>
    <property type="match status" value="2"/>
</dbReference>
<sequence>MKLALVAVMALNSFVFWFWYSQKKNLAETAGAANLRPFDYLEKFNNMTEIMNNTCVWPLLSPAQQEIKIFIGGCKPITCPTDMSNMAQLSLDGILTISHDIISRRISDRNPNFNCYYLDLVQSWAWTIVKSKEEILIEPDVPTKVPFEQFLVICKDPFGNYIYEKSFVNFAARSSNSTETELREGDLKAADPESPSLIILALRGVSHNQIMRRLPKSLQFMNDNGFISAAMFNQISQDNDENLMASIGDGDADGIWSKMRERGCVTFLHDDIQGGAPFGSNVTKELDFDFHTRIYHSYNLDRLIRPPFVGHCMADGKDYLDVWHRFSAKFQDFCHFSIAYFSGIGAYDDCSLGAMDRLLVQTFEKFKSNGLMNTTAIVLLTDGGNSKSDFSATITGSVEMRHGAFLIRLPEGFAMKFPEKARNLKINSNRLMSNWDVYATLLDLNSANGETAGSLLSRKLPNDRICSDAGISTDMCLCATEKDTEKQKRKYIIAVDQAIQKEFSTMKCVYGAWVLDTKNLKVFGVRYQSRKGPEFADVLVRVNMHPIKGKSADEKITQLIDFRGRVRIDSNEAEWVGPLIFRNSTIPCEFSGLDSHFSIIMSSVGTFSNERPSLHISGMSLILVLSMTISFCSIYLVVFKSGKTPYRYHLLSYMINSLLIDVWMEIGLLPKPLFPLVGAQFWSPVVMDLGLDKYLAANIFFVLLELCITTIGTCFIHQHDVAAEMVKGTTVGKIRWRIFIVFTVFCSFAIGVVDDFSKLTPLEQQTSIKEYYPYTINLSLDNVILYDYSLNKTCVAPLILFFVPLFGCGFIVLLQVYTLNWFVIFCTYMVAIHGIASNLAMILTTPRFREMVFKFLMILPQNRVHGQGSSIMVLT</sequence>
<organism evidence="2 3">
    <name type="scientific">Caenorhabditis auriculariae</name>
    <dbReference type="NCBI Taxonomy" id="2777116"/>
    <lineage>
        <taxon>Eukaryota</taxon>
        <taxon>Metazoa</taxon>
        <taxon>Ecdysozoa</taxon>
        <taxon>Nematoda</taxon>
        <taxon>Chromadorea</taxon>
        <taxon>Rhabditida</taxon>
        <taxon>Rhabditina</taxon>
        <taxon>Rhabditomorpha</taxon>
        <taxon>Rhabditoidea</taxon>
        <taxon>Rhabditidae</taxon>
        <taxon>Peloderinae</taxon>
        <taxon>Caenorhabditis</taxon>
    </lineage>
</organism>